<dbReference type="KEGG" id="phm:PSMK_05530"/>
<gene>
    <name evidence="2" type="ordered locus">PSMK_05530</name>
</gene>
<protein>
    <submittedName>
        <fullName evidence="2">Uncharacterized protein</fullName>
    </submittedName>
</protein>
<dbReference type="AlphaFoldDB" id="I0IBS4"/>
<dbReference type="EMBL" id="AP012338">
    <property type="protein sequence ID" value="BAM02712.1"/>
    <property type="molecule type" value="Genomic_DNA"/>
</dbReference>
<evidence type="ECO:0000313" key="2">
    <source>
        <dbReference type="EMBL" id="BAM02712.1"/>
    </source>
</evidence>
<dbReference type="HOGENOM" id="CLU_3274275_0_0_0"/>
<keyword evidence="3" id="KW-1185">Reference proteome</keyword>
<dbReference type="Proteomes" id="UP000007881">
    <property type="component" value="Chromosome"/>
</dbReference>
<reference evidence="2 3" key="1">
    <citation type="submission" date="2012-02" db="EMBL/GenBank/DDBJ databases">
        <title>Complete genome sequence of Phycisphaera mikurensis NBRC 102666.</title>
        <authorList>
            <person name="Ankai A."/>
            <person name="Hosoyama A."/>
            <person name="Terui Y."/>
            <person name="Sekine M."/>
            <person name="Fukai R."/>
            <person name="Kato Y."/>
            <person name="Nakamura S."/>
            <person name="Yamada-Narita S."/>
            <person name="Kawakoshi A."/>
            <person name="Fukunaga Y."/>
            <person name="Yamazaki S."/>
            <person name="Fujita N."/>
        </authorList>
    </citation>
    <scope>NUCLEOTIDE SEQUENCE [LARGE SCALE GENOMIC DNA]</scope>
    <source>
        <strain evidence="3">NBRC 102666 / KCTC 22515 / FYK2301M01</strain>
    </source>
</reference>
<organism evidence="2 3">
    <name type="scientific">Phycisphaera mikurensis (strain NBRC 102666 / KCTC 22515 / FYK2301M01)</name>
    <dbReference type="NCBI Taxonomy" id="1142394"/>
    <lineage>
        <taxon>Bacteria</taxon>
        <taxon>Pseudomonadati</taxon>
        <taxon>Planctomycetota</taxon>
        <taxon>Phycisphaerae</taxon>
        <taxon>Phycisphaerales</taxon>
        <taxon>Phycisphaeraceae</taxon>
        <taxon>Phycisphaera</taxon>
    </lineage>
</organism>
<accession>I0IBS4</accession>
<name>I0IBS4_PHYMF</name>
<evidence type="ECO:0000313" key="3">
    <source>
        <dbReference type="Proteomes" id="UP000007881"/>
    </source>
</evidence>
<feature type="region of interest" description="Disordered" evidence="1">
    <location>
        <begin position="1"/>
        <end position="41"/>
    </location>
</feature>
<evidence type="ECO:0000256" key="1">
    <source>
        <dbReference type="SAM" id="MobiDB-lite"/>
    </source>
</evidence>
<proteinExistence type="predicted"/>
<dbReference type="STRING" id="1142394.PSMK_05530"/>
<sequence>MVHRETTATPPVFLRARRCASPGSGSRSRRGGPARSPPRIE</sequence>